<evidence type="ECO:0000313" key="1">
    <source>
        <dbReference type="EMBL" id="GBP34139.1"/>
    </source>
</evidence>
<protein>
    <submittedName>
        <fullName evidence="1">Uncharacterized protein</fullName>
    </submittedName>
</protein>
<accession>A0A4C1V680</accession>
<gene>
    <name evidence="1" type="ORF">EVAR_28274_1</name>
</gene>
<keyword evidence="2" id="KW-1185">Reference proteome</keyword>
<evidence type="ECO:0000313" key="2">
    <source>
        <dbReference type="Proteomes" id="UP000299102"/>
    </source>
</evidence>
<name>A0A4C1V680_EUMVA</name>
<dbReference type="EMBL" id="BGZK01000284">
    <property type="protein sequence ID" value="GBP34139.1"/>
    <property type="molecule type" value="Genomic_DNA"/>
</dbReference>
<dbReference type="AlphaFoldDB" id="A0A4C1V680"/>
<comment type="caution">
    <text evidence="1">The sequence shown here is derived from an EMBL/GenBank/DDBJ whole genome shotgun (WGS) entry which is preliminary data.</text>
</comment>
<dbReference type="Proteomes" id="UP000299102">
    <property type="component" value="Unassembled WGS sequence"/>
</dbReference>
<sequence>MATIVNSSRLAPDQHQGLNARDLRYEIETIVGTGSALGMTAVSSRTALYQHRDLSYSVNIKDYAESGALQWGGREILEKSRASITIRLETGSTIIKLTGGSFCGRLDIFVYTEE</sequence>
<proteinExistence type="predicted"/>
<organism evidence="1 2">
    <name type="scientific">Eumeta variegata</name>
    <name type="common">Bagworm moth</name>
    <name type="synonym">Eumeta japonica</name>
    <dbReference type="NCBI Taxonomy" id="151549"/>
    <lineage>
        <taxon>Eukaryota</taxon>
        <taxon>Metazoa</taxon>
        <taxon>Ecdysozoa</taxon>
        <taxon>Arthropoda</taxon>
        <taxon>Hexapoda</taxon>
        <taxon>Insecta</taxon>
        <taxon>Pterygota</taxon>
        <taxon>Neoptera</taxon>
        <taxon>Endopterygota</taxon>
        <taxon>Lepidoptera</taxon>
        <taxon>Glossata</taxon>
        <taxon>Ditrysia</taxon>
        <taxon>Tineoidea</taxon>
        <taxon>Psychidae</taxon>
        <taxon>Oiketicinae</taxon>
        <taxon>Eumeta</taxon>
    </lineage>
</organism>
<reference evidence="1 2" key="1">
    <citation type="journal article" date="2019" name="Commun. Biol.">
        <title>The bagworm genome reveals a unique fibroin gene that provides high tensile strength.</title>
        <authorList>
            <person name="Kono N."/>
            <person name="Nakamura H."/>
            <person name="Ohtoshi R."/>
            <person name="Tomita M."/>
            <person name="Numata K."/>
            <person name="Arakawa K."/>
        </authorList>
    </citation>
    <scope>NUCLEOTIDE SEQUENCE [LARGE SCALE GENOMIC DNA]</scope>
</reference>